<name>A0A074JZ77_9RHOB</name>
<organism evidence="1 2">
    <name type="scientific">Thioclava indica</name>
    <dbReference type="NCBI Taxonomy" id="1353528"/>
    <lineage>
        <taxon>Bacteria</taxon>
        <taxon>Pseudomonadati</taxon>
        <taxon>Pseudomonadota</taxon>
        <taxon>Alphaproteobacteria</taxon>
        <taxon>Rhodobacterales</taxon>
        <taxon>Paracoccaceae</taxon>
        <taxon>Thioclava</taxon>
    </lineage>
</organism>
<evidence type="ECO:0008006" key="3">
    <source>
        <dbReference type="Google" id="ProtNLM"/>
    </source>
</evidence>
<dbReference type="RefSeq" id="WP_038127581.1">
    <property type="nucleotide sequence ID" value="NZ_AUNB01000001.1"/>
</dbReference>
<keyword evidence="2" id="KW-1185">Reference proteome</keyword>
<sequence>MSKLLIALSLVGFVAACAPKPEPMPAAPVTEEPVYTGKYK</sequence>
<evidence type="ECO:0000313" key="2">
    <source>
        <dbReference type="Proteomes" id="UP000027471"/>
    </source>
</evidence>
<proteinExistence type="predicted"/>
<gene>
    <name evidence="1" type="ORF">DT23_02095</name>
</gene>
<protein>
    <recommendedName>
        <fullName evidence="3">Lipoprotein</fullName>
    </recommendedName>
</protein>
<dbReference type="AlphaFoldDB" id="A0A074JZ77"/>
<dbReference type="eggNOG" id="ENOG5031KT8">
    <property type="taxonomic scope" value="Bacteria"/>
</dbReference>
<dbReference type="Proteomes" id="UP000027471">
    <property type="component" value="Unassembled WGS sequence"/>
</dbReference>
<dbReference type="STRING" id="1353528.DT23_02095"/>
<dbReference type="EMBL" id="AUNB01000001">
    <property type="protein sequence ID" value="KEO61789.1"/>
    <property type="molecule type" value="Genomic_DNA"/>
</dbReference>
<accession>A0A074JZ77</accession>
<comment type="caution">
    <text evidence="1">The sequence shown here is derived from an EMBL/GenBank/DDBJ whole genome shotgun (WGS) entry which is preliminary data.</text>
</comment>
<reference evidence="1 2" key="1">
    <citation type="journal article" date="2015" name="Antonie Van Leeuwenhoek">
        <title>Thioclava indica sp. nov., isolated from surface seawater of the Indian Ocean.</title>
        <authorList>
            <person name="Liu Y."/>
            <person name="Lai Q."/>
            <person name="Du J."/>
            <person name="Xu H."/>
            <person name="Jiang L."/>
            <person name="Shao Z."/>
        </authorList>
    </citation>
    <scope>NUCLEOTIDE SEQUENCE [LARGE SCALE GENOMIC DNA]</scope>
    <source>
        <strain evidence="1 2">DT23-4</strain>
    </source>
</reference>
<evidence type="ECO:0000313" key="1">
    <source>
        <dbReference type="EMBL" id="KEO61789.1"/>
    </source>
</evidence>
<dbReference type="PROSITE" id="PS51257">
    <property type="entry name" value="PROKAR_LIPOPROTEIN"/>
    <property type="match status" value="1"/>
</dbReference>